<protein>
    <submittedName>
        <fullName evidence="11">AT-rich interactive domain-containing protein 6 isoform X1</fullName>
    </submittedName>
</protein>
<proteinExistence type="inferred from homology"/>
<dbReference type="KEGG" id="peu:105137191"/>
<dbReference type="InterPro" id="IPR036431">
    <property type="entry name" value="ARID_dom_sf"/>
</dbReference>
<evidence type="ECO:0000259" key="8">
    <source>
        <dbReference type="PROSITE" id="PS01031"/>
    </source>
</evidence>
<dbReference type="CDD" id="cd16100">
    <property type="entry name" value="ARID"/>
    <property type="match status" value="1"/>
</dbReference>
<keyword evidence="4" id="KW-0539">Nucleus</keyword>
<dbReference type="PROSITE" id="PS01031">
    <property type="entry name" value="SHSP"/>
    <property type="match status" value="1"/>
</dbReference>
<feature type="compositionally biased region" description="Polar residues" evidence="7">
    <location>
        <begin position="98"/>
        <end position="118"/>
    </location>
</feature>
<dbReference type="RefSeq" id="XP_011041143.1">
    <property type="nucleotide sequence ID" value="XM_011042841.1"/>
</dbReference>
<feature type="compositionally biased region" description="Acidic residues" evidence="7">
    <location>
        <begin position="31"/>
        <end position="41"/>
    </location>
</feature>
<dbReference type="SMART" id="SM00501">
    <property type="entry name" value="BRIGHT"/>
    <property type="match status" value="1"/>
</dbReference>
<dbReference type="PROSITE" id="PS51011">
    <property type="entry name" value="ARID"/>
    <property type="match status" value="1"/>
</dbReference>
<evidence type="ECO:0000256" key="7">
    <source>
        <dbReference type="SAM" id="MobiDB-lite"/>
    </source>
</evidence>
<dbReference type="SMART" id="SM01014">
    <property type="entry name" value="ARID"/>
    <property type="match status" value="1"/>
</dbReference>
<feature type="domain" description="ARID" evidence="9">
    <location>
        <begin position="145"/>
        <end position="236"/>
    </location>
</feature>
<feature type="domain" description="SHSP" evidence="8">
    <location>
        <begin position="361"/>
        <end position="462"/>
    </location>
</feature>
<evidence type="ECO:0000256" key="3">
    <source>
        <dbReference type="ARBA" id="ARBA00023163"/>
    </source>
</evidence>
<evidence type="ECO:0000313" key="11">
    <source>
        <dbReference type="RefSeq" id="XP_011041143.1"/>
    </source>
</evidence>
<feature type="compositionally biased region" description="Basic and acidic residues" evidence="7">
    <location>
        <begin position="72"/>
        <end position="93"/>
    </location>
</feature>
<dbReference type="FunFam" id="1.10.150.60:FF:000009">
    <property type="entry name" value="AT-rich interactive domain-containing protein 3"/>
    <property type="match status" value="1"/>
</dbReference>
<dbReference type="FunFam" id="2.60.40.790:FF:000014">
    <property type="entry name" value="AT-rich interactive domain-containing protein 3"/>
    <property type="match status" value="1"/>
</dbReference>
<name>A0AAJ6V4N7_POPEU</name>
<dbReference type="Gene3D" id="1.10.150.60">
    <property type="entry name" value="ARID DNA-binding domain"/>
    <property type="match status" value="1"/>
</dbReference>
<feature type="region of interest" description="Disordered" evidence="7">
    <location>
        <begin position="1"/>
        <end position="119"/>
    </location>
</feature>
<organism evidence="10 11">
    <name type="scientific">Populus euphratica</name>
    <name type="common">Euphrates poplar</name>
    <dbReference type="NCBI Taxonomy" id="75702"/>
    <lineage>
        <taxon>Eukaryota</taxon>
        <taxon>Viridiplantae</taxon>
        <taxon>Streptophyta</taxon>
        <taxon>Embryophyta</taxon>
        <taxon>Tracheophyta</taxon>
        <taxon>Spermatophyta</taxon>
        <taxon>Magnoliopsida</taxon>
        <taxon>eudicotyledons</taxon>
        <taxon>Gunneridae</taxon>
        <taxon>Pentapetalae</taxon>
        <taxon>rosids</taxon>
        <taxon>fabids</taxon>
        <taxon>Malpighiales</taxon>
        <taxon>Salicaceae</taxon>
        <taxon>Saliceae</taxon>
        <taxon>Populus</taxon>
    </lineage>
</organism>
<keyword evidence="3" id="KW-0804">Transcription</keyword>
<dbReference type="SUPFAM" id="SSF46774">
    <property type="entry name" value="ARID-like"/>
    <property type="match status" value="1"/>
</dbReference>
<dbReference type="PANTHER" id="PTHR15348">
    <property type="entry name" value="AT-RICH INTERACTIVE DOMAIN-CONTAINING PROTEIN ARID DOMAIN- CONTAINING PROTEIN DEAD RINGER PROTEIN B-CELL REGULATOR OF IGH TRANSCRIPTION BRIGHT"/>
    <property type="match status" value="1"/>
</dbReference>
<keyword evidence="2" id="KW-0238">DNA-binding</keyword>
<evidence type="ECO:0000256" key="5">
    <source>
        <dbReference type="PROSITE-ProRule" id="PRU00285"/>
    </source>
</evidence>
<dbReference type="GeneID" id="105137191"/>
<sequence length="462" mass="51911">MEDSEMVAVQDLPGDSDANKPSDATVKEQEETADVSEDQEPNENRQASVADDDITVSSATDVPMTDTPALPDDGKTATDENINRRVVEEKTDGDGGSCVQNQPQTATPSTQRRCSTPRTKLYSAAKSKNVWTDIKMGETDVAGTLEEQAAFMKDLEIFYKQNIMDFKPPKFYGEPLNCLKLWRSVIKLGGYEVVTANKLWRQVGESFHPPKTCTTVSWTFRIFFEKALLEYEKNKRETGELQLPSPPLHQATSVEKETTGCQATGSGRTRRDAAARAMQGWHAQRHLGHGEVSEPFVKVKSLNFSRREKPLKSFGTISRMKIFPIGRFIHFYLIWFVESGFHKQKTDERPVNAETDKEVDTEIIDIGPPADWVKINVWESKDCYEIYALVPGLLREEVRVQSDPVGRLVITGQPEQLDNPWGITPFKKVVSLPSRIDPLQTSAVVSLHGQLHVRVPFENRSA</sequence>
<gene>
    <name evidence="11" type="primary">LOC105137191</name>
</gene>
<dbReference type="GO" id="GO:0006357">
    <property type="term" value="P:regulation of transcription by RNA polymerase II"/>
    <property type="evidence" value="ECO:0007669"/>
    <property type="project" value="InterPro"/>
</dbReference>
<accession>A0AAJ6V4N7</accession>
<dbReference type="InterPro" id="IPR045147">
    <property type="entry name" value="ARI3A/B/C"/>
</dbReference>
<dbReference type="InterPro" id="IPR008978">
    <property type="entry name" value="HSP20-like_chaperone"/>
</dbReference>
<dbReference type="Proteomes" id="UP000694918">
    <property type="component" value="Unplaced"/>
</dbReference>
<dbReference type="Gene3D" id="2.60.40.790">
    <property type="match status" value="1"/>
</dbReference>
<dbReference type="InterPro" id="IPR002068">
    <property type="entry name" value="A-crystallin/Hsp20_dom"/>
</dbReference>
<dbReference type="CDD" id="cd06464">
    <property type="entry name" value="ACD_sHsps-like"/>
    <property type="match status" value="1"/>
</dbReference>
<keyword evidence="1" id="KW-0805">Transcription regulation</keyword>
<dbReference type="GO" id="GO:0005634">
    <property type="term" value="C:nucleus"/>
    <property type="evidence" value="ECO:0007669"/>
    <property type="project" value="TreeGrafter"/>
</dbReference>
<evidence type="ECO:0000256" key="6">
    <source>
        <dbReference type="RuleBase" id="RU003616"/>
    </source>
</evidence>
<dbReference type="Pfam" id="PF01388">
    <property type="entry name" value="ARID"/>
    <property type="match status" value="1"/>
</dbReference>
<dbReference type="SUPFAM" id="SSF49764">
    <property type="entry name" value="HSP20-like chaperones"/>
    <property type="match status" value="1"/>
</dbReference>
<evidence type="ECO:0000313" key="10">
    <source>
        <dbReference type="Proteomes" id="UP000694918"/>
    </source>
</evidence>
<dbReference type="InterPro" id="IPR001606">
    <property type="entry name" value="ARID_dom"/>
</dbReference>
<dbReference type="Pfam" id="PF00011">
    <property type="entry name" value="HSP20"/>
    <property type="match status" value="1"/>
</dbReference>
<comment type="similarity">
    <text evidence="5 6">Belongs to the small heat shock protein (HSP20) family.</text>
</comment>
<dbReference type="AlphaFoldDB" id="A0AAJ6V4N7"/>
<evidence type="ECO:0000259" key="9">
    <source>
        <dbReference type="PROSITE" id="PS51011"/>
    </source>
</evidence>
<dbReference type="PANTHER" id="PTHR15348:SF17">
    <property type="entry name" value="AT-RICH INTERACTIVE DOMAIN-CONTAINING PROTEIN 5"/>
    <property type="match status" value="1"/>
</dbReference>
<evidence type="ECO:0000256" key="1">
    <source>
        <dbReference type="ARBA" id="ARBA00023015"/>
    </source>
</evidence>
<dbReference type="GO" id="GO:0003677">
    <property type="term" value="F:DNA binding"/>
    <property type="evidence" value="ECO:0007669"/>
    <property type="project" value="UniProtKB-KW"/>
</dbReference>
<evidence type="ECO:0000256" key="2">
    <source>
        <dbReference type="ARBA" id="ARBA00023125"/>
    </source>
</evidence>
<keyword evidence="10" id="KW-1185">Reference proteome</keyword>
<reference evidence="11" key="1">
    <citation type="submission" date="2025-08" db="UniProtKB">
        <authorList>
            <consortium name="RefSeq"/>
        </authorList>
    </citation>
    <scope>IDENTIFICATION</scope>
</reference>
<evidence type="ECO:0000256" key="4">
    <source>
        <dbReference type="ARBA" id="ARBA00023242"/>
    </source>
</evidence>
<feature type="compositionally biased region" description="Basic and acidic residues" evidence="7">
    <location>
        <begin position="17"/>
        <end position="30"/>
    </location>
</feature>